<proteinExistence type="predicted"/>
<evidence type="ECO:0000313" key="3">
    <source>
        <dbReference type="EnsemblPlants" id="OMERI03G26050.2"/>
    </source>
</evidence>
<dbReference type="SUPFAM" id="SSF52518">
    <property type="entry name" value="Thiamin diphosphate-binding fold (THDP-binding)"/>
    <property type="match status" value="1"/>
</dbReference>
<sequence length="72" mass="7198">MFRGSLRITVSRISAAAGTASTPMSAAAAASGEAVDGMDVLAMKQACNFAKEHAIANGPIVLIPDPSVPGLD</sequence>
<feature type="domain" description="Dehydrogenase E1 component" evidence="2">
    <location>
        <begin position="9"/>
        <end position="62"/>
    </location>
</feature>
<accession>A0A0E0D4L6</accession>
<organism evidence="3">
    <name type="scientific">Oryza meridionalis</name>
    <dbReference type="NCBI Taxonomy" id="40149"/>
    <lineage>
        <taxon>Eukaryota</taxon>
        <taxon>Viridiplantae</taxon>
        <taxon>Streptophyta</taxon>
        <taxon>Embryophyta</taxon>
        <taxon>Tracheophyta</taxon>
        <taxon>Spermatophyta</taxon>
        <taxon>Magnoliopsida</taxon>
        <taxon>Liliopsida</taxon>
        <taxon>Poales</taxon>
        <taxon>Poaceae</taxon>
        <taxon>BOP clade</taxon>
        <taxon>Oryzoideae</taxon>
        <taxon>Oryzeae</taxon>
        <taxon>Oryzinae</taxon>
        <taxon>Oryza</taxon>
    </lineage>
</organism>
<dbReference type="AlphaFoldDB" id="A0A0E0D4L6"/>
<dbReference type="Pfam" id="PF00676">
    <property type="entry name" value="E1_dh"/>
    <property type="match status" value="1"/>
</dbReference>
<reference evidence="3" key="1">
    <citation type="submission" date="2015-04" db="UniProtKB">
        <authorList>
            <consortium name="EnsemblPlants"/>
        </authorList>
    </citation>
    <scope>IDENTIFICATION</scope>
</reference>
<dbReference type="Gene3D" id="3.40.50.970">
    <property type="match status" value="1"/>
</dbReference>
<protein>
    <recommendedName>
        <fullName evidence="2">Dehydrogenase E1 component domain-containing protein</fullName>
    </recommendedName>
</protein>
<dbReference type="InterPro" id="IPR001017">
    <property type="entry name" value="DH_E1"/>
</dbReference>
<dbReference type="InterPro" id="IPR029061">
    <property type="entry name" value="THDP-binding"/>
</dbReference>
<evidence type="ECO:0000313" key="4">
    <source>
        <dbReference type="Proteomes" id="UP000008021"/>
    </source>
</evidence>
<dbReference type="Proteomes" id="UP000008021">
    <property type="component" value="Chromosome 3"/>
</dbReference>
<reference evidence="3" key="2">
    <citation type="submission" date="2018-05" db="EMBL/GenBank/DDBJ databases">
        <title>OmerRS3 (Oryza meridionalis Reference Sequence Version 3).</title>
        <authorList>
            <person name="Zhang J."/>
            <person name="Kudrna D."/>
            <person name="Lee S."/>
            <person name="Talag J."/>
            <person name="Welchert J."/>
            <person name="Wing R.A."/>
        </authorList>
    </citation>
    <scope>NUCLEOTIDE SEQUENCE [LARGE SCALE GENOMIC DNA]</scope>
    <source>
        <strain evidence="3">cv. OR44</strain>
    </source>
</reference>
<dbReference type="GO" id="GO:0016624">
    <property type="term" value="F:oxidoreductase activity, acting on the aldehyde or oxo group of donors, disulfide as acceptor"/>
    <property type="evidence" value="ECO:0007669"/>
    <property type="project" value="InterPro"/>
</dbReference>
<dbReference type="EnsemblPlants" id="OMERI03G26050.2">
    <property type="protein sequence ID" value="OMERI03G26050.2"/>
    <property type="gene ID" value="OMERI03G26050"/>
</dbReference>
<name>A0A0E0D4L6_9ORYZ</name>
<dbReference type="Gramene" id="OMERI03G26050.2">
    <property type="protein sequence ID" value="OMERI03G26050.2"/>
    <property type="gene ID" value="OMERI03G26050"/>
</dbReference>
<dbReference type="HOGENOM" id="CLU_2726464_0_0_1"/>
<keyword evidence="4" id="KW-1185">Reference proteome</keyword>
<keyword evidence="1" id="KW-0560">Oxidoreductase</keyword>
<evidence type="ECO:0000256" key="1">
    <source>
        <dbReference type="ARBA" id="ARBA00023002"/>
    </source>
</evidence>
<evidence type="ECO:0000259" key="2">
    <source>
        <dbReference type="Pfam" id="PF00676"/>
    </source>
</evidence>